<evidence type="ECO:0000313" key="2">
    <source>
        <dbReference type="EMBL" id="KAH0867848.1"/>
    </source>
</evidence>
<feature type="compositionally biased region" description="Basic and acidic residues" evidence="1">
    <location>
        <begin position="22"/>
        <end position="35"/>
    </location>
</feature>
<name>A0ABQ7YI96_BRANA</name>
<reference evidence="2 3" key="1">
    <citation type="submission" date="2021-05" db="EMBL/GenBank/DDBJ databases">
        <title>Genome Assembly of Synthetic Allotetraploid Brassica napus Reveals Homoeologous Exchanges between Subgenomes.</title>
        <authorList>
            <person name="Davis J.T."/>
        </authorList>
    </citation>
    <scope>NUCLEOTIDE SEQUENCE [LARGE SCALE GENOMIC DNA]</scope>
    <source>
        <strain evidence="3">cv. Da-Ae</strain>
        <tissue evidence="2">Seedling</tissue>
    </source>
</reference>
<keyword evidence="3" id="KW-1185">Reference proteome</keyword>
<protein>
    <submittedName>
        <fullName evidence="2">Uncharacterized protein</fullName>
    </submittedName>
</protein>
<organism evidence="2 3">
    <name type="scientific">Brassica napus</name>
    <name type="common">Rape</name>
    <dbReference type="NCBI Taxonomy" id="3708"/>
    <lineage>
        <taxon>Eukaryota</taxon>
        <taxon>Viridiplantae</taxon>
        <taxon>Streptophyta</taxon>
        <taxon>Embryophyta</taxon>
        <taxon>Tracheophyta</taxon>
        <taxon>Spermatophyta</taxon>
        <taxon>Magnoliopsida</taxon>
        <taxon>eudicotyledons</taxon>
        <taxon>Gunneridae</taxon>
        <taxon>Pentapetalae</taxon>
        <taxon>rosids</taxon>
        <taxon>malvids</taxon>
        <taxon>Brassicales</taxon>
        <taxon>Brassicaceae</taxon>
        <taxon>Brassiceae</taxon>
        <taxon>Brassica</taxon>
    </lineage>
</organism>
<proteinExistence type="predicted"/>
<feature type="region of interest" description="Disordered" evidence="1">
    <location>
        <begin position="22"/>
        <end position="42"/>
    </location>
</feature>
<dbReference type="Proteomes" id="UP000824890">
    <property type="component" value="Unassembled WGS sequence"/>
</dbReference>
<evidence type="ECO:0000313" key="3">
    <source>
        <dbReference type="Proteomes" id="UP000824890"/>
    </source>
</evidence>
<accession>A0ABQ7YI96</accession>
<sequence length="93" mass="10663">MGLVFEKNTFFAPYKQSLERLKNRERTKGIHESPTKKKVGRQGRKGYCGLCVEKCHSSKKCLHEVCLVSISQEDRTKRKKLGKEAQVNVEPQA</sequence>
<gene>
    <name evidence="2" type="ORF">HID58_074870</name>
</gene>
<evidence type="ECO:0000256" key="1">
    <source>
        <dbReference type="SAM" id="MobiDB-lite"/>
    </source>
</evidence>
<dbReference type="EMBL" id="JAGKQM010000017">
    <property type="protein sequence ID" value="KAH0867848.1"/>
    <property type="molecule type" value="Genomic_DNA"/>
</dbReference>
<comment type="caution">
    <text evidence="2">The sequence shown here is derived from an EMBL/GenBank/DDBJ whole genome shotgun (WGS) entry which is preliminary data.</text>
</comment>